<dbReference type="PANTHER" id="PTHR16026:SF0">
    <property type="entry name" value="CARTILAGE ACIDIC PROTEIN 1"/>
    <property type="match status" value="1"/>
</dbReference>
<keyword evidence="6" id="KW-1185">Reference proteome</keyword>
<feature type="compositionally biased region" description="Basic and acidic residues" evidence="3">
    <location>
        <begin position="70"/>
        <end position="102"/>
    </location>
</feature>
<comment type="caution">
    <text evidence="5">The sequence shown here is derived from an EMBL/GenBank/DDBJ whole genome shotgun (WGS) entry which is preliminary data.</text>
</comment>
<dbReference type="InterPro" id="IPR011519">
    <property type="entry name" value="UnbV_ASPIC"/>
</dbReference>
<feature type="region of interest" description="Disordered" evidence="3">
    <location>
        <begin position="61"/>
        <end position="102"/>
    </location>
</feature>
<dbReference type="RefSeq" id="WP_146402937.1">
    <property type="nucleotide sequence ID" value="NZ_SJPJ01000001.1"/>
</dbReference>
<protein>
    <submittedName>
        <fullName evidence="5">ASPIC and UnbV</fullName>
    </submittedName>
</protein>
<dbReference type="InterPro" id="IPR027039">
    <property type="entry name" value="Crtac1"/>
</dbReference>
<dbReference type="InterPro" id="IPR019734">
    <property type="entry name" value="TPR_rpt"/>
</dbReference>
<name>A0A5C5ZCV3_9BACT</name>
<feature type="domain" description="ASPIC/UnbV" evidence="4">
    <location>
        <begin position="970"/>
        <end position="1035"/>
    </location>
</feature>
<dbReference type="InterPro" id="IPR028994">
    <property type="entry name" value="Integrin_alpha_N"/>
</dbReference>
<dbReference type="PANTHER" id="PTHR16026">
    <property type="entry name" value="CARTILAGE ACIDIC PROTEIN 1"/>
    <property type="match status" value="1"/>
</dbReference>
<sequence length="1053" mass="116510">MEGSLEYMRVGLRQLASVQLTSIAWFRLGRRLMFRLSYELLRFQTLMLIVAMSLCGCGEQPRGNQSLEPTRSKDPREVSQVEPVVDKPAESSSRSGRDGSLREERVDKALAYQAKGAFREAAGLFREQLLENPKDFEVLFHLANTEAAQQNKGLAIDLLSEIPLDHPEAGLPALGVSAGWCVEIERYGDAELRYRKILEIDPSIHFARRALAHMLNRQGRRHEAGVLIRQLCMAGDVMQDELHSLIVESDAMYDPPGQPPAEGTRAYWPIGDMGQARFLFTEKKYLEAAELVQPIVESGDAPASVVAFFGRVAVEAQDDEKFSLWLPHVNDAIREYPEYWAAIGTHLIREAQYPEAVRALAEALRLDPTDLRSMRRLFQGLRSMEQPDKAEVWIAHYALMNRILRASVTIASSPSPSDKTFQTMASDLESVGRNLEATLWRSIAATRISNDKALADLRQQMKQTLALNRAFPTRDQRWCGMDLGSAPLPSLPSQIQSFANNGTKEPSRIEGLKSVDPASFRDISKEMGLHHNFRIAKDPIEKAFAIYQTFGGGIAVTDFDLDGQQDIYLAQGAADPDEFVAEESDMLYRTIAKAGSQRFVDVTEFANLKERAYTVGVTSGDWNQDGFPDLAVTNIGVNRLLVNQGDGTFVSQALDDQPDFTRLSTSLAMGDVTGDHLPDLFVCNYLRDPKIAKHPELDSMGDPLDAIAPLSVKPFRDQLYVNAGDGRVQSGFVGADESVACTGLGVIMTNLLEDQTGNQVFVANDVRNNQLWTRGDEGTFVDLAVPYGCAYGSLGSATAAMGVTAADFDRTGTIDLHVTNFINEPVSFFINGNGLFRDLHYRFNLTNGSTPMLGFGTQAIDYSNNGWPDLVVTNGHIEDLESKGQAFRQPIQLFANLGTRFELVDVAKSAYWSKPHLGRALARLDIDRDGKLDFILSDFLDPTVLMLNESPSVNHWVAFRLIGTSSERDAIGAKIKLESNDQVWTAWVTAGDGFLCKNESSVHFGLGTDTSIQRAVVTWPSGKEQTYETISVDESILLIEGEPESFVLPSAMF</sequence>
<dbReference type="SMART" id="SM00028">
    <property type="entry name" value="TPR"/>
    <property type="match status" value="2"/>
</dbReference>
<evidence type="ECO:0000313" key="6">
    <source>
        <dbReference type="Proteomes" id="UP000315010"/>
    </source>
</evidence>
<dbReference type="SUPFAM" id="SSF48452">
    <property type="entry name" value="TPR-like"/>
    <property type="match status" value="1"/>
</dbReference>
<dbReference type="Gene3D" id="2.130.10.130">
    <property type="entry name" value="Integrin alpha, N-terminal"/>
    <property type="match status" value="2"/>
</dbReference>
<dbReference type="PROSITE" id="PS50005">
    <property type="entry name" value="TPR"/>
    <property type="match status" value="1"/>
</dbReference>
<organism evidence="5 6">
    <name type="scientific">Novipirellula herctigrandis</name>
    <dbReference type="NCBI Taxonomy" id="2527986"/>
    <lineage>
        <taxon>Bacteria</taxon>
        <taxon>Pseudomonadati</taxon>
        <taxon>Planctomycetota</taxon>
        <taxon>Planctomycetia</taxon>
        <taxon>Pirellulales</taxon>
        <taxon>Pirellulaceae</taxon>
        <taxon>Novipirellula</taxon>
    </lineage>
</organism>
<keyword evidence="1" id="KW-0732">Signal</keyword>
<dbReference type="EMBL" id="SJPJ01000001">
    <property type="protein sequence ID" value="TWT84985.1"/>
    <property type="molecule type" value="Genomic_DNA"/>
</dbReference>
<dbReference type="InterPro" id="IPR011990">
    <property type="entry name" value="TPR-like_helical_dom_sf"/>
</dbReference>
<evidence type="ECO:0000313" key="5">
    <source>
        <dbReference type="EMBL" id="TWT84985.1"/>
    </source>
</evidence>
<proteinExistence type="predicted"/>
<evidence type="ECO:0000259" key="4">
    <source>
        <dbReference type="Pfam" id="PF07593"/>
    </source>
</evidence>
<evidence type="ECO:0000256" key="1">
    <source>
        <dbReference type="ARBA" id="ARBA00022729"/>
    </source>
</evidence>
<dbReference type="AlphaFoldDB" id="A0A5C5ZCV3"/>
<reference evidence="5 6" key="1">
    <citation type="submission" date="2019-02" db="EMBL/GenBank/DDBJ databases">
        <title>Deep-cultivation of Planctomycetes and their phenomic and genomic characterization uncovers novel biology.</title>
        <authorList>
            <person name="Wiegand S."/>
            <person name="Jogler M."/>
            <person name="Boedeker C."/>
            <person name="Pinto D."/>
            <person name="Vollmers J."/>
            <person name="Rivas-Marin E."/>
            <person name="Kohn T."/>
            <person name="Peeters S.H."/>
            <person name="Heuer A."/>
            <person name="Rast P."/>
            <person name="Oberbeckmann S."/>
            <person name="Bunk B."/>
            <person name="Jeske O."/>
            <person name="Meyerdierks A."/>
            <person name="Storesund J.E."/>
            <person name="Kallscheuer N."/>
            <person name="Luecker S."/>
            <person name="Lage O.M."/>
            <person name="Pohl T."/>
            <person name="Merkel B.J."/>
            <person name="Hornburger P."/>
            <person name="Mueller R.-W."/>
            <person name="Bruemmer F."/>
            <person name="Labrenz M."/>
            <person name="Spormann A.M."/>
            <person name="Op Den Camp H."/>
            <person name="Overmann J."/>
            <person name="Amann R."/>
            <person name="Jetten M.S.M."/>
            <person name="Mascher T."/>
            <person name="Medema M.H."/>
            <person name="Devos D.P."/>
            <person name="Kaster A.-K."/>
            <person name="Ovreas L."/>
            <person name="Rohde M."/>
            <person name="Galperin M.Y."/>
            <person name="Jogler C."/>
        </authorList>
    </citation>
    <scope>NUCLEOTIDE SEQUENCE [LARGE SCALE GENOMIC DNA]</scope>
    <source>
        <strain evidence="5 6">CA13</strain>
    </source>
</reference>
<dbReference type="InterPro" id="IPR013517">
    <property type="entry name" value="FG-GAP"/>
</dbReference>
<dbReference type="Pfam" id="PF07593">
    <property type="entry name" value="UnbV_ASPIC"/>
    <property type="match status" value="1"/>
</dbReference>
<dbReference type="SUPFAM" id="SSF69318">
    <property type="entry name" value="Integrin alpha N-terminal domain"/>
    <property type="match status" value="1"/>
</dbReference>
<dbReference type="Proteomes" id="UP000315010">
    <property type="component" value="Unassembled WGS sequence"/>
</dbReference>
<gene>
    <name evidence="5" type="ORF">CA13_64670</name>
</gene>
<dbReference type="Pfam" id="PF13517">
    <property type="entry name" value="FG-GAP_3"/>
    <property type="match status" value="1"/>
</dbReference>
<dbReference type="Gene3D" id="1.25.40.10">
    <property type="entry name" value="Tetratricopeptide repeat domain"/>
    <property type="match status" value="2"/>
</dbReference>
<evidence type="ECO:0000256" key="3">
    <source>
        <dbReference type="SAM" id="MobiDB-lite"/>
    </source>
</evidence>
<evidence type="ECO:0000256" key="2">
    <source>
        <dbReference type="PROSITE-ProRule" id="PRU00339"/>
    </source>
</evidence>
<feature type="repeat" description="TPR" evidence="2">
    <location>
        <begin position="337"/>
        <end position="370"/>
    </location>
</feature>
<accession>A0A5C5ZCV3</accession>
<dbReference type="OrthoDB" id="5287961at2"/>
<keyword evidence="2" id="KW-0802">TPR repeat</keyword>